<sequence>MIDNILIGTYTKKDSKGIYSVQLDTEKKQLQDLELLVPTSNPTYLSVSSDNTLYSVVKDGEKGGLAKTDLSDTEIKVNKIASAPGTPPAYVSVDDKNKIVYDANYHEGTVHAYSQDLDVLGEFQNSGSGPKEEQDGSHLHYVDQTPDGHLVACDLGTDEVFILDFKDSKFTTLSTYHTEPGFGPRHIVFAPNKKIAYLAGELASQVEVLSYEENKFTHVQTVSTIPSDYSEHNGAAAIRIDSTGRFLYVSNRGFDSIAVFKIQTDYQLDLIQNISVEGSFPRDFALNPSEEFIVVANQNTDNLTLFGRNNEDGKLTLLQKDFHAPEGVCVYFN</sequence>
<dbReference type="RefSeq" id="WP_057799780.1">
    <property type="nucleotide sequence ID" value="NZ_BJZZ01000019.1"/>
</dbReference>
<dbReference type="PANTHER" id="PTHR30344:SF1">
    <property type="entry name" value="6-PHOSPHOGLUCONOLACTONASE"/>
    <property type="match status" value="1"/>
</dbReference>
<dbReference type="InterPro" id="IPR019405">
    <property type="entry name" value="Lactonase_7-beta_prop"/>
</dbReference>
<gene>
    <name evidence="2" type="ORF">IV88_GL000722</name>
</gene>
<dbReference type="Gene3D" id="2.130.10.10">
    <property type="entry name" value="YVTN repeat-like/Quinoprotein amine dehydrogenase"/>
    <property type="match status" value="1"/>
</dbReference>
<keyword evidence="3" id="KW-1185">Reference proteome</keyword>
<dbReference type="OrthoDB" id="9790815at2"/>
<dbReference type="Proteomes" id="UP000051249">
    <property type="component" value="Unassembled WGS sequence"/>
</dbReference>
<evidence type="ECO:0000313" key="2">
    <source>
        <dbReference type="EMBL" id="KRO24807.1"/>
    </source>
</evidence>
<dbReference type="AlphaFoldDB" id="A0A0R2NG60"/>
<dbReference type="SUPFAM" id="SSF51004">
    <property type="entry name" value="C-terminal (heme d1) domain of cytochrome cd1-nitrite reductase"/>
    <property type="match status" value="1"/>
</dbReference>
<evidence type="ECO:0000256" key="1">
    <source>
        <dbReference type="ARBA" id="ARBA00005564"/>
    </source>
</evidence>
<dbReference type="Pfam" id="PF10282">
    <property type="entry name" value="Lactonase"/>
    <property type="match status" value="1"/>
</dbReference>
<comment type="similarity">
    <text evidence="1">Belongs to the cycloisomerase 2 family.</text>
</comment>
<dbReference type="InterPro" id="IPR050282">
    <property type="entry name" value="Cycloisomerase_2"/>
</dbReference>
<comment type="caution">
    <text evidence="2">The sequence shown here is derived from an EMBL/GenBank/DDBJ whole genome shotgun (WGS) entry which is preliminary data.</text>
</comment>
<name>A0A0R2NG60_9LACO</name>
<protein>
    <submittedName>
        <fullName evidence="2">3-carboxymuconate cyclase</fullName>
    </submittedName>
</protein>
<accession>A0A0R2NG60</accession>
<evidence type="ECO:0000313" key="3">
    <source>
        <dbReference type="Proteomes" id="UP000051249"/>
    </source>
</evidence>
<proteinExistence type="inferred from homology"/>
<dbReference type="InterPro" id="IPR011048">
    <property type="entry name" value="Haem_d1_sf"/>
</dbReference>
<reference evidence="2 3" key="1">
    <citation type="journal article" date="2015" name="Genome Announc.">
        <title>Expanding the biotechnology potential of lactobacilli through comparative genomics of 213 strains and associated genera.</title>
        <authorList>
            <person name="Sun Z."/>
            <person name="Harris H.M."/>
            <person name="McCann A."/>
            <person name="Guo C."/>
            <person name="Argimon S."/>
            <person name="Zhang W."/>
            <person name="Yang X."/>
            <person name="Jeffery I.B."/>
            <person name="Cooney J.C."/>
            <person name="Kagawa T.F."/>
            <person name="Liu W."/>
            <person name="Song Y."/>
            <person name="Salvetti E."/>
            <person name="Wrobel A."/>
            <person name="Rasinkangas P."/>
            <person name="Parkhill J."/>
            <person name="Rea M.C."/>
            <person name="O'Sullivan O."/>
            <person name="Ritari J."/>
            <person name="Douillard F.P."/>
            <person name="Paul Ross R."/>
            <person name="Yang R."/>
            <person name="Briner A.E."/>
            <person name="Felis G.E."/>
            <person name="de Vos W.M."/>
            <person name="Barrangou R."/>
            <person name="Klaenhammer T.R."/>
            <person name="Caufield P.W."/>
            <person name="Cui Y."/>
            <person name="Zhang H."/>
            <person name="O'Toole P.W."/>
        </authorList>
    </citation>
    <scope>NUCLEOTIDE SEQUENCE [LARGE SCALE GENOMIC DNA]</scope>
    <source>
        <strain evidence="2 3">DSM 23026</strain>
    </source>
</reference>
<organism evidence="2 3">
    <name type="scientific">Pediococcus argentinicus</name>
    <dbReference type="NCBI Taxonomy" id="480391"/>
    <lineage>
        <taxon>Bacteria</taxon>
        <taxon>Bacillati</taxon>
        <taxon>Bacillota</taxon>
        <taxon>Bacilli</taxon>
        <taxon>Lactobacillales</taxon>
        <taxon>Lactobacillaceae</taxon>
        <taxon>Pediococcus</taxon>
    </lineage>
</organism>
<dbReference type="GO" id="GO:0017057">
    <property type="term" value="F:6-phosphogluconolactonase activity"/>
    <property type="evidence" value="ECO:0007669"/>
    <property type="project" value="TreeGrafter"/>
</dbReference>
<dbReference type="EMBL" id="JQCQ01000021">
    <property type="protein sequence ID" value="KRO24807.1"/>
    <property type="molecule type" value="Genomic_DNA"/>
</dbReference>
<dbReference type="PANTHER" id="PTHR30344">
    <property type="entry name" value="6-PHOSPHOGLUCONOLACTONASE-RELATED"/>
    <property type="match status" value="1"/>
</dbReference>
<dbReference type="GO" id="GO:0005829">
    <property type="term" value="C:cytosol"/>
    <property type="evidence" value="ECO:0007669"/>
    <property type="project" value="TreeGrafter"/>
</dbReference>
<dbReference type="PATRIC" id="fig|480391.4.peg.733"/>
<dbReference type="InterPro" id="IPR015943">
    <property type="entry name" value="WD40/YVTN_repeat-like_dom_sf"/>
</dbReference>